<proteinExistence type="predicted"/>
<dbReference type="EMBL" id="NWVW01000005">
    <property type="protein sequence ID" value="PHO10225.1"/>
    <property type="molecule type" value="Genomic_DNA"/>
</dbReference>
<reference evidence="1 2" key="1">
    <citation type="submission" date="2017-09" db="EMBL/GenBank/DDBJ databases">
        <authorList>
            <person name="Perez-Cataluna A."/>
            <person name="Figueras M.J."/>
            <person name="Salas-Masso N."/>
        </authorList>
    </citation>
    <scope>NUCLEOTIDE SEQUENCE [LARGE SCALE GENOMIC DNA]</scope>
    <source>
        <strain evidence="1 2">F138-33</strain>
    </source>
</reference>
<organism evidence="1 2">
    <name type="scientific">Malaciobacter canalis</name>
    <dbReference type="NCBI Taxonomy" id="1912871"/>
    <lineage>
        <taxon>Bacteria</taxon>
        <taxon>Pseudomonadati</taxon>
        <taxon>Campylobacterota</taxon>
        <taxon>Epsilonproteobacteria</taxon>
        <taxon>Campylobacterales</taxon>
        <taxon>Arcobacteraceae</taxon>
        <taxon>Malaciobacter</taxon>
    </lineage>
</organism>
<dbReference type="Proteomes" id="UP000221384">
    <property type="component" value="Unassembled WGS sequence"/>
</dbReference>
<dbReference type="RefSeq" id="WP_099334215.1">
    <property type="nucleotide sequence ID" value="NZ_CP042812.1"/>
</dbReference>
<sequence length="130" mass="15259">MLEELNKEEYLTNKPEFDTWHSRFHNLVSTVEETQNFPTISRHVIGLDGGIIYPKSEEVNIEEYIENLKVPGNKTMHYDDIFNKAVLQVQQTWKVLDESVYGNGNSHLEYFADWNLDNGRTSSDELEYWA</sequence>
<accession>A0ABX4LRK1</accession>
<evidence type="ECO:0000313" key="2">
    <source>
        <dbReference type="Proteomes" id="UP000221384"/>
    </source>
</evidence>
<protein>
    <submittedName>
        <fullName evidence="1">Uncharacterized protein</fullName>
    </submittedName>
</protein>
<evidence type="ECO:0000313" key="1">
    <source>
        <dbReference type="EMBL" id="PHO10225.1"/>
    </source>
</evidence>
<keyword evidence="2" id="KW-1185">Reference proteome</keyword>
<name>A0ABX4LRK1_9BACT</name>
<gene>
    <name evidence="1" type="ORF">CPG37_06025</name>
</gene>
<comment type="caution">
    <text evidence="1">The sequence shown here is derived from an EMBL/GenBank/DDBJ whole genome shotgun (WGS) entry which is preliminary data.</text>
</comment>